<dbReference type="Proteomes" id="UP001498476">
    <property type="component" value="Unassembled WGS sequence"/>
</dbReference>
<dbReference type="EMBL" id="JAZAVJ010000042">
    <property type="protein sequence ID" value="KAK7418940.1"/>
    <property type="molecule type" value="Genomic_DNA"/>
</dbReference>
<dbReference type="Gene3D" id="3.90.640.10">
    <property type="entry name" value="Actin, Chain A, domain 4"/>
    <property type="match status" value="1"/>
</dbReference>
<dbReference type="CDD" id="cd10170">
    <property type="entry name" value="ASKHA_NBD_HSP70"/>
    <property type="match status" value="1"/>
</dbReference>
<comment type="caution">
    <text evidence="1">The sequence shown here is derived from an EMBL/GenBank/DDBJ whole genome shotgun (WGS) entry which is preliminary data.</text>
</comment>
<organism evidence="1 2">
    <name type="scientific">Neonectria punicea</name>
    <dbReference type="NCBI Taxonomy" id="979145"/>
    <lineage>
        <taxon>Eukaryota</taxon>
        <taxon>Fungi</taxon>
        <taxon>Dikarya</taxon>
        <taxon>Ascomycota</taxon>
        <taxon>Pezizomycotina</taxon>
        <taxon>Sordariomycetes</taxon>
        <taxon>Hypocreomycetidae</taxon>
        <taxon>Hypocreales</taxon>
        <taxon>Nectriaceae</taxon>
        <taxon>Neonectria</taxon>
    </lineage>
</organism>
<dbReference type="PANTHER" id="PTHR14187">
    <property type="entry name" value="ALPHA KINASE/ELONGATION FACTOR 2 KINASE"/>
    <property type="match status" value="1"/>
</dbReference>
<proteinExistence type="predicted"/>
<dbReference type="SUPFAM" id="SSF53067">
    <property type="entry name" value="Actin-like ATPase domain"/>
    <property type="match status" value="2"/>
</dbReference>
<dbReference type="InterPro" id="IPR043129">
    <property type="entry name" value="ATPase_NBD"/>
</dbReference>
<evidence type="ECO:0000313" key="1">
    <source>
        <dbReference type="EMBL" id="KAK7418940.1"/>
    </source>
</evidence>
<reference evidence="1 2" key="1">
    <citation type="journal article" date="2025" name="Microbiol. Resour. Announc.">
        <title>Draft genome sequences for Neonectria magnoliae and Neonectria punicea, canker pathogens of Liriodendron tulipifera and Acer saccharum in West Virginia.</title>
        <authorList>
            <person name="Petronek H.M."/>
            <person name="Kasson M.T."/>
            <person name="Metheny A.M."/>
            <person name="Stauder C.M."/>
            <person name="Lovett B."/>
            <person name="Lynch S.C."/>
            <person name="Garnas J.R."/>
            <person name="Kasson L.R."/>
            <person name="Stajich J.E."/>
        </authorList>
    </citation>
    <scope>NUCLEOTIDE SEQUENCE [LARGE SCALE GENOMIC DNA]</scope>
    <source>
        <strain evidence="1 2">NRRL 64653</strain>
    </source>
</reference>
<protein>
    <submittedName>
        <fullName evidence="1">Uncharacterized protein</fullName>
    </submittedName>
</protein>
<sequence>MYSLTKVAMSTRAGRVISCTFSNDDSCFTLPSVLYALPDGSTTIGHPPSQEDSWIAVNWFKMSLLHSSDWPDRAKCSLLLQKSHDAALSLSKTPVDVMAEYLSQLWPMVERFAQKRALCGNGGFSGQNLHLVLTVPASWPVDAMARMERAVKEAGILEATQSSTLTFLREQAAAAAACVSKASLSASFQHGDWVGIVDCGGLTGDGATYEVSIRESGYLLNETVAGTSKLCGAMFLEDNFYKLLKKKIAENGAIIQPAAQFWAKTAKWWETTGRAIMFMCNKESEIDFPHQFECRDAPSMSISFSGMEFLQIRESVMEEVVDLVQAQVLATCERLGRPPKCVFLCGGLVMDSAVAREVGSRITPKTRIIGRNRDLRLVACGAVTSVLCNYPGEGPRITTESHLARENYGYRSRDDQPTFWIIKQGDTLSTTRPSSFSVPPTAFQARNTAFGQCLTLSVYRHGPSSSGEQKLGRLTWTAPPVLSPEDKVDLQVLHDTYRGISMFLYHNGTRFGPEKVSLD</sequence>
<dbReference type="Gene3D" id="3.30.420.40">
    <property type="match status" value="2"/>
</dbReference>
<accession>A0ABR1HDD6</accession>
<dbReference type="PANTHER" id="PTHR14187:SF5">
    <property type="entry name" value="HEAT SHOCK 70 KDA PROTEIN 12A"/>
    <property type="match status" value="1"/>
</dbReference>
<evidence type="ECO:0000313" key="2">
    <source>
        <dbReference type="Proteomes" id="UP001498476"/>
    </source>
</evidence>
<gene>
    <name evidence="1" type="ORF">QQX98_003643</name>
</gene>
<name>A0ABR1HDD6_9HYPO</name>
<keyword evidence="2" id="KW-1185">Reference proteome</keyword>